<dbReference type="GO" id="GO:0005737">
    <property type="term" value="C:cytoplasm"/>
    <property type="evidence" value="ECO:0007669"/>
    <property type="project" value="TreeGrafter"/>
</dbReference>
<dbReference type="GO" id="GO:0010992">
    <property type="term" value="P:ubiquitin recycling"/>
    <property type="evidence" value="ECO:0007669"/>
    <property type="project" value="TreeGrafter"/>
</dbReference>
<dbReference type="STRING" id="45607.A0A2T0FHR6"/>
<dbReference type="Gene3D" id="2.130.10.10">
    <property type="entry name" value="YVTN repeat-like/Quinoprotein amine dehydrogenase"/>
    <property type="match status" value="1"/>
</dbReference>
<gene>
    <name evidence="7" type="ORF">B9G98_02162</name>
</gene>
<dbReference type="Pfam" id="PF00400">
    <property type="entry name" value="WD40"/>
    <property type="match status" value="6"/>
</dbReference>
<keyword evidence="7" id="KW-0132">Cell division</keyword>
<evidence type="ECO:0000256" key="1">
    <source>
        <dbReference type="ARBA" id="ARBA00022490"/>
    </source>
</evidence>
<feature type="repeat" description="WD" evidence="4">
    <location>
        <begin position="468"/>
        <end position="508"/>
    </location>
</feature>
<keyword evidence="1" id="KW-0963">Cytoplasm</keyword>
<dbReference type="PROSITE" id="PS50082">
    <property type="entry name" value="WD_REPEATS_2"/>
    <property type="match status" value="4"/>
</dbReference>
<dbReference type="CDD" id="cd00200">
    <property type="entry name" value="WD40"/>
    <property type="match status" value="1"/>
</dbReference>
<dbReference type="PROSITE" id="PS50181">
    <property type="entry name" value="FBOX"/>
    <property type="match status" value="1"/>
</dbReference>
<feature type="compositionally biased region" description="Pro residues" evidence="5">
    <location>
        <begin position="153"/>
        <end position="163"/>
    </location>
</feature>
<dbReference type="PANTHER" id="PTHR19849:SF0">
    <property type="entry name" value="PHOSPHOLIPASE A-2-ACTIVATING PROTEIN"/>
    <property type="match status" value="1"/>
</dbReference>
<feature type="region of interest" description="Disordered" evidence="5">
    <location>
        <begin position="1"/>
        <end position="24"/>
    </location>
</feature>
<feature type="compositionally biased region" description="Basic and acidic residues" evidence="5">
    <location>
        <begin position="106"/>
        <end position="116"/>
    </location>
</feature>
<evidence type="ECO:0000313" key="7">
    <source>
        <dbReference type="EMBL" id="PRT54542.1"/>
    </source>
</evidence>
<dbReference type="GO" id="GO:0043130">
    <property type="term" value="F:ubiquitin binding"/>
    <property type="evidence" value="ECO:0007669"/>
    <property type="project" value="TreeGrafter"/>
</dbReference>
<accession>A0A2T0FHR6</accession>
<organism evidence="7 8">
    <name type="scientific">Wickerhamiella sorbophila</name>
    <dbReference type="NCBI Taxonomy" id="45607"/>
    <lineage>
        <taxon>Eukaryota</taxon>
        <taxon>Fungi</taxon>
        <taxon>Dikarya</taxon>
        <taxon>Ascomycota</taxon>
        <taxon>Saccharomycotina</taxon>
        <taxon>Dipodascomycetes</taxon>
        <taxon>Dipodascales</taxon>
        <taxon>Trichomonascaceae</taxon>
        <taxon>Wickerhamiella</taxon>
    </lineage>
</organism>
<dbReference type="SMART" id="SM00256">
    <property type="entry name" value="FBOX"/>
    <property type="match status" value="1"/>
</dbReference>
<dbReference type="GO" id="GO:0005634">
    <property type="term" value="C:nucleus"/>
    <property type="evidence" value="ECO:0007669"/>
    <property type="project" value="TreeGrafter"/>
</dbReference>
<dbReference type="InterPro" id="IPR020472">
    <property type="entry name" value="WD40_PAC1"/>
</dbReference>
<dbReference type="OrthoDB" id="190105at2759"/>
<keyword evidence="8" id="KW-1185">Reference proteome</keyword>
<keyword evidence="2 4" id="KW-0853">WD repeat</keyword>
<dbReference type="InterPro" id="IPR036322">
    <property type="entry name" value="WD40_repeat_dom_sf"/>
</dbReference>
<evidence type="ECO:0000259" key="6">
    <source>
        <dbReference type="PROSITE" id="PS50181"/>
    </source>
</evidence>
<dbReference type="Pfam" id="PF12937">
    <property type="entry name" value="F-box-like"/>
    <property type="match status" value="1"/>
</dbReference>
<name>A0A2T0FHR6_9ASCO</name>
<dbReference type="PANTHER" id="PTHR19849">
    <property type="entry name" value="PHOSPHOLIPASE A-2-ACTIVATING PROTEIN"/>
    <property type="match status" value="1"/>
</dbReference>
<reference evidence="7 8" key="1">
    <citation type="submission" date="2017-04" db="EMBL/GenBank/DDBJ databases">
        <title>Genome sequencing of [Candida] sorbophila.</title>
        <authorList>
            <person name="Ahn J.O."/>
        </authorList>
    </citation>
    <scope>NUCLEOTIDE SEQUENCE [LARGE SCALE GENOMIC DNA]</scope>
    <source>
        <strain evidence="7 8">DS02</strain>
    </source>
</reference>
<dbReference type="Proteomes" id="UP000238350">
    <property type="component" value="Unassembled WGS sequence"/>
</dbReference>
<dbReference type="GO" id="GO:0043161">
    <property type="term" value="P:proteasome-mediated ubiquitin-dependent protein catabolic process"/>
    <property type="evidence" value="ECO:0007669"/>
    <property type="project" value="TreeGrafter"/>
</dbReference>
<sequence>MSSPTEDGPANPPPSCNDAVPDFHPTPRFLQKYHYKHNGGVYAFDESQLPKDYVMGQHRLTRLANMQSAARLEHSEIQQSLMEQIQKRKNEALGQSIPQSRRKTRRAADGDPDRLDSPTSLAPAAADSSDEDDPFVDPAITPSEMSAQTDVAMPPPPPPPLPSLSPTTAAVGATSLLSPTASPKLSPYETEDSVPCPLVDEQVAELIPSIVGQFDQLPMETHRYVLYSLMRSCNRNTLSSMVSILHSALRCNILSELPPELSSIVLGYLDAKSLCSATQVCRSWYRLIDSDETIWKNLLEQDQLFLTDTDMKRALTEGWGYSGWTRDLSDPLHRAPVARKQTTTDLPSTPAQRRVGSLPSLASPFAPNLPQGTSSGPASPATWGPPRPRPLNALGDPVNIYRAIYRRKLLIARNWMDPNSRPRHFSIPCAARDTITCLEFDEDRIIAGSDSKSINVYDTRTGELLHNFDEHDGGVWALKYINKDILVSGSVDRTVRVWSISKAKCTHVFRGHTSTVRCLDVVMPVPHVDPETGNTVYVPPRPVIVTGSRDATLRMWWLPGPDDPEYHSPDGNVDDTENPFFIQTLSGHQNPVRAINGYEDTVVSGSYDNTVRVWRISDGQCRHELVGHQQKVYSALLDHKRNRCISASMDWSVKVWCIETGSLLYTLEGHTSLVGLLDLSRTMLVSAAADSTLRVWDPETGMLLHKLEGHQRAITCFQHDETKVISGSERTLKLWNIKTGELIGDLFSGIDLAAIWQVGFDSRRCVSAVSRDSASFLEVLDFDYDPNEEEPRLHEIDEPKVIFSQE</sequence>
<dbReference type="PRINTS" id="PR00320">
    <property type="entry name" value="GPROTEINBRPT"/>
</dbReference>
<dbReference type="EMBL" id="NDIQ01000021">
    <property type="protein sequence ID" value="PRT54542.1"/>
    <property type="molecule type" value="Genomic_DNA"/>
</dbReference>
<feature type="domain" description="F-box" evidence="6">
    <location>
        <begin position="251"/>
        <end position="298"/>
    </location>
</feature>
<feature type="repeat" description="WD" evidence="4">
    <location>
        <begin position="667"/>
        <end position="706"/>
    </location>
</feature>
<keyword evidence="3" id="KW-0677">Repeat</keyword>
<dbReference type="SUPFAM" id="SSF50978">
    <property type="entry name" value="WD40 repeat-like"/>
    <property type="match status" value="1"/>
</dbReference>
<dbReference type="CDD" id="cd22147">
    <property type="entry name" value="F-box_SpPof1-like"/>
    <property type="match status" value="1"/>
</dbReference>
<dbReference type="Gene3D" id="1.20.1280.50">
    <property type="match status" value="1"/>
</dbReference>
<evidence type="ECO:0000256" key="4">
    <source>
        <dbReference type="PROSITE-ProRule" id="PRU00221"/>
    </source>
</evidence>
<dbReference type="InterPro" id="IPR015943">
    <property type="entry name" value="WD40/YVTN_repeat-like_dom_sf"/>
</dbReference>
<protein>
    <submittedName>
        <fullName evidence="7">Cell division control protein 4</fullName>
    </submittedName>
</protein>
<dbReference type="AlphaFoldDB" id="A0A2T0FHR6"/>
<feature type="repeat" description="WD" evidence="4">
    <location>
        <begin position="625"/>
        <end position="666"/>
    </location>
</feature>
<feature type="compositionally biased region" description="Low complexity" evidence="5">
    <location>
        <begin position="117"/>
        <end position="127"/>
    </location>
</feature>
<dbReference type="SUPFAM" id="SSF81383">
    <property type="entry name" value="F-box domain"/>
    <property type="match status" value="1"/>
</dbReference>
<proteinExistence type="predicted"/>
<dbReference type="InterPro" id="IPR001810">
    <property type="entry name" value="F-box_dom"/>
</dbReference>
<keyword evidence="7" id="KW-0131">Cell cycle</keyword>
<dbReference type="GO" id="GO:0051301">
    <property type="term" value="P:cell division"/>
    <property type="evidence" value="ECO:0007669"/>
    <property type="project" value="UniProtKB-KW"/>
</dbReference>
<feature type="region of interest" description="Disordered" evidence="5">
    <location>
        <begin position="89"/>
        <end position="168"/>
    </location>
</feature>
<evidence type="ECO:0000313" key="8">
    <source>
        <dbReference type="Proteomes" id="UP000238350"/>
    </source>
</evidence>
<dbReference type="GeneID" id="36515910"/>
<dbReference type="InterPro" id="IPR001680">
    <property type="entry name" value="WD40_rpt"/>
</dbReference>
<dbReference type="InterPro" id="IPR036047">
    <property type="entry name" value="F-box-like_dom_sf"/>
</dbReference>
<comment type="caution">
    <text evidence="7">The sequence shown here is derived from an EMBL/GenBank/DDBJ whole genome shotgun (WGS) entry which is preliminary data.</text>
</comment>
<feature type="region of interest" description="Disordered" evidence="5">
    <location>
        <begin position="339"/>
        <end position="390"/>
    </location>
</feature>
<evidence type="ECO:0000256" key="5">
    <source>
        <dbReference type="SAM" id="MobiDB-lite"/>
    </source>
</evidence>
<dbReference type="RefSeq" id="XP_024664487.1">
    <property type="nucleotide sequence ID" value="XM_024808719.1"/>
</dbReference>
<evidence type="ECO:0000256" key="3">
    <source>
        <dbReference type="ARBA" id="ARBA00022737"/>
    </source>
</evidence>
<feature type="compositionally biased region" description="Polar residues" evidence="5">
    <location>
        <begin position="340"/>
        <end position="351"/>
    </location>
</feature>
<evidence type="ECO:0000256" key="2">
    <source>
        <dbReference type="ARBA" id="ARBA00022574"/>
    </source>
</evidence>
<feature type="repeat" description="WD" evidence="4">
    <location>
        <begin position="585"/>
        <end position="624"/>
    </location>
</feature>
<dbReference type="PROSITE" id="PS50294">
    <property type="entry name" value="WD_REPEATS_REGION"/>
    <property type="match status" value="3"/>
</dbReference>
<dbReference type="SMART" id="SM00320">
    <property type="entry name" value="WD40"/>
    <property type="match status" value="7"/>
</dbReference>